<dbReference type="PANTHER" id="PTHR43211">
    <property type="entry name" value="FUMARYLACETOACETATE HYDROLASE"/>
    <property type="match status" value="1"/>
</dbReference>
<protein>
    <submittedName>
        <fullName evidence="2">Fumarylacetoacetate hydrolase family protein</fullName>
    </submittedName>
</protein>
<evidence type="ECO:0000259" key="1">
    <source>
        <dbReference type="Pfam" id="PF01557"/>
    </source>
</evidence>
<reference evidence="2 3" key="1">
    <citation type="journal article" date="2024" name="Chem. Sci.">
        <title>Discovery of megapolipeptins by genome mining of a Burkholderiales bacteria collection.</title>
        <authorList>
            <person name="Paulo B.S."/>
            <person name="Recchia M.J.J."/>
            <person name="Lee S."/>
            <person name="Fergusson C.H."/>
            <person name="Romanowski S.B."/>
            <person name="Hernandez A."/>
            <person name="Krull N."/>
            <person name="Liu D.Y."/>
            <person name="Cavanagh H."/>
            <person name="Bos A."/>
            <person name="Gray C.A."/>
            <person name="Murphy B.T."/>
            <person name="Linington R.G."/>
            <person name="Eustaquio A.S."/>
        </authorList>
    </citation>
    <scope>NUCLEOTIDE SEQUENCE [LARGE SCALE GENOMIC DNA]</scope>
    <source>
        <strain evidence="2 3">RL17-338-BIC-A</strain>
    </source>
</reference>
<keyword evidence="3" id="KW-1185">Reference proteome</keyword>
<keyword evidence="2" id="KW-0378">Hydrolase</keyword>
<name>A0ABW9E2R2_9BURK</name>
<dbReference type="InterPro" id="IPR036663">
    <property type="entry name" value="Fumarylacetoacetase_C_sf"/>
</dbReference>
<dbReference type="Gene3D" id="3.90.850.10">
    <property type="entry name" value="Fumarylacetoacetase-like, C-terminal domain"/>
    <property type="match status" value="1"/>
</dbReference>
<proteinExistence type="predicted"/>
<evidence type="ECO:0000313" key="3">
    <source>
        <dbReference type="Proteomes" id="UP001629432"/>
    </source>
</evidence>
<dbReference type="PANTHER" id="PTHR43211:SF1">
    <property type="entry name" value="BLL6422 PROTEIN"/>
    <property type="match status" value="1"/>
</dbReference>
<comment type="caution">
    <text evidence="2">The sequence shown here is derived from an EMBL/GenBank/DDBJ whole genome shotgun (WGS) entry which is preliminary data.</text>
</comment>
<gene>
    <name evidence="2" type="ORF">PQQ63_27915</name>
</gene>
<dbReference type="Pfam" id="PF01557">
    <property type="entry name" value="FAA_hydrolase"/>
    <property type="match status" value="1"/>
</dbReference>
<dbReference type="SUPFAM" id="SSF56529">
    <property type="entry name" value="FAH"/>
    <property type="match status" value="1"/>
</dbReference>
<dbReference type="RefSeq" id="WP_408339220.1">
    <property type="nucleotide sequence ID" value="NZ_JAQQCF010000029.1"/>
</dbReference>
<evidence type="ECO:0000313" key="2">
    <source>
        <dbReference type="EMBL" id="MFM0640531.1"/>
    </source>
</evidence>
<dbReference type="EMBL" id="JAQQCF010000029">
    <property type="protein sequence ID" value="MFM0640531.1"/>
    <property type="molecule type" value="Genomic_DNA"/>
</dbReference>
<organism evidence="2 3">
    <name type="scientific">Paraburkholderia metrosideri</name>
    <dbReference type="NCBI Taxonomy" id="580937"/>
    <lineage>
        <taxon>Bacteria</taxon>
        <taxon>Pseudomonadati</taxon>
        <taxon>Pseudomonadota</taxon>
        <taxon>Betaproteobacteria</taxon>
        <taxon>Burkholderiales</taxon>
        <taxon>Burkholderiaceae</taxon>
        <taxon>Paraburkholderia</taxon>
    </lineage>
</organism>
<accession>A0ABW9E2R2</accession>
<dbReference type="InterPro" id="IPR011234">
    <property type="entry name" value="Fumarylacetoacetase-like_C"/>
</dbReference>
<feature type="domain" description="Fumarylacetoacetase-like C-terminal" evidence="1">
    <location>
        <begin position="125"/>
        <end position="320"/>
    </location>
</feature>
<dbReference type="GO" id="GO:0016787">
    <property type="term" value="F:hydrolase activity"/>
    <property type="evidence" value="ECO:0007669"/>
    <property type="project" value="UniProtKB-KW"/>
</dbReference>
<sequence>MKLVSFRSRSEAKAKPRIGVLLPDANTVADLQTTAQHALNAPLEYFVDMLAFLEGGQEAHDQAARLAERATEYAATHPVNTLVLLAPVPRPRSLRDVMGFPVHIHGAIKRAMESGHVTPEMAAQNEMFRAAMQRPLYYFSNTNSVTGHDSDIIIPTYTQRMDYELEFGVYIGTCGKNIAAKDAHRYIAGYTIYNDLSARDIQFDEMVGMLGPAKGKSFDCGNAMGPYLVTADEITDPYALAMIARVNDEEWTRSNSSDQYWRYEETLEYISRSETLYPGDFIASGTCSRGCGLELGKFLKAGDVVELEVEGLGMLRNRVVVSDTPFAPVPLRDPHQYIAEHG</sequence>
<dbReference type="Proteomes" id="UP001629432">
    <property type="component" value="Unassembled WGS sequence"/>
</dbReference>